<evidence type="ECO:0000313" key="2">
    <source>
        <dbReference type="EMBL" id="GDY31803.1"/>
    </source>
</evidence>
<dbReference type="InterPro" id="IPR013078">
    <property type="entry name" value="His_Pase_superF_clade-1"/>
</dbReference>
<dbReference type="PANTHER" id="PTHR48100:SF10">
    <property type="entry name" value="2-CARBOXY-D-ARABINITOL-1-PHOSPHATASE-RELATED"/>
    <property type="match status" value="1"/>
</dbReference>
<dbReference type="RefSeq" id="WP_137814853.1">
    <property type="nucleotide sequence ID" value="NZ_BJFL01000017.1"/>
</dbReference>
<reference evidence="3" key="1">
    <citation type="submission" date="2019-04" db="EMBL/GenBank/DDBJ databases">
        <title>Draft genome sequence of Pseudonocardiaceae bacterium SL3-2-4.</title>
        <authorList>
            <person name="Ningsih F."/>
            <person name="Yokota A."/>
            <person name="Sakai Y."/>
            <person name="Nanatani K."/>
            <person name="Yabe S."/>
            <person name="Oetari A."/>
            <person name="Sjamsuridzal W."/>
        </authorList>
    </citation>
    <scope>NUCLEOTIDE SEQUENCE [LARGE SCALE GENOMIC DNA]</scope>
    <source>
        <strain evidence="3">SL3-2-4</strain>
    </source>
</reference>
<accession>A0A4D4JD60</accession>
<dbReference type="Proteomes" id="UP000298860">
    <property type="component" value="Unassembled WGS sequence"/>
</dbReference>
<dbReference type="InterPro" id="IPR029033">
    <property type="entry name" value="His_PPase_superfam"/>
</dbReference>
<protein>
    <submittedName>
        <fullName evidence="2">Phosphoglycerate mutase</fullName>
    </submittedName>
</protein>
<name>A0A4D4JD60_9PSEU</name>
<evidence type="ECO:0000313" key="3">
    <source>
        <dbReference type="Proteomes" id="UP000298860"/>
    </source>
</evidence>
<feature type="compositionally biased region" description="Low complexity" evidence="1">
    <location>
        <begin position="188"/>
        <end position="199"/>
    </location>
</feature>
<dbReference type="SUPFAM" id="SSF53254">
    <property type="entry name" value="Phosphoglycerate mutase-like"/>
    <property type="match status" value="1"/>
</dbReference>
<dbReference type="SMART" id="SM00855">
    <property type="entry name" value="PGAM"/>
    <property type="match status" value="1"/>
</dbReference>
<comment type="caution">
    <text evidence="2">The sequence shown here is derived from an EMBL/GenBank/DDBJ whole genome shotgun (WGS) entry which is preliminary data.</text>
</comment>
<evidence type="ECO:0000256" key="1">
    <source>
        <dbReference type="SAM" id="MobiDB-lite"/>
    </source>
</evidence>
<dbReference type="Gene3D" id="3.40.50.1240">
    <property type="entry name" value="Phosphoglycerate mutase-like"/>
    <property type="match status" value="1"/>
</dbReference>
<dbReference type="InterPro" id="IPR050275">
    <property type="entry name" value="PGM_Phosphatase"/>
</dbReference>
<dbReference type="EMBL" id="BJFL01000017">
    <property type="protein sequence ID" value="GDY31803.1"/>
    <property type="molecule type" value="Genomic_DNA"/>
</dbReference>
<proteinExistence type="predicted"/>
<feature type="region of interest" description="Disordered" evidence="1">
    <location>
        <begin position="184"/>
        <end position="208"/>
    </location>
</feature>
<keyword evidence="3" id="KW-1185">Reference proteome</keyword>
<dbReference type="PANTHER" id="PTHR48100">
    <property type="entry name" value="BROAD-SPECIFICITY PHOSPHATASE YOR283W-RELATED"/>
    <property type="match status" value="1"/>
</dbReference>
<organism evidence="2 3">
    <name type="scientific">Gandjariella thermophila</name>
    <dbReference type="NCBI Taxonomy" id="1931992"/>
    <lineage>
        <taxon>Bacteria</taxon>
        <taxon>Bacillati</taxon>
        <taxon>Actinomycetota</taxon>
        <taxon>Actinomycetes</taxon>
        <taxon>Pseudonocardiales</taxon>
        <taxon>Pseudonocardiaceae</taxon>
        <taxon>Gandjariella</taxon>
    </lineage>
</organism>
<dbReference type="OrthoDB" id="7502553at2"/>
<gene>
    <name evidence="2" type="ORF">GTS_34360</name>
</gene>
<sequence length="208" mass="22074">MITRLVLVCHASTTATRAARFPDDEPLDTRGASQAAAASGALRRIDQVRCGPERRCRETATALGLRDLAVDSALADLDVGTWRGKGLAELEGTDPTALHAWLTDTSAAPHGGEPLLDLLARVAGWLDGLRASHGRIVAVTHASVIRAAVLHVLQAPPSGFWRLDVAPLSHTVLSSNGGRWTVRQTGHPLLTTPEPQPTTMDATGPQER</sequence>
<dbReference type="AlphaFoldDB" id="A0A4D4JD60"/>
<dbReference type="Pfam" id="PF00300">
    <property type="entry name" value="His_Phos_1"/>
    <property type="match status" value="1"/>
</dbReference>
<dbReference type="GO" id="GO:0016791">
    <property type="term" value="F:phosphatase activity"/>
    <property type="evidence" value="ECO:0007669"/>
    <property type="project" value="TreeGrafter"/>
</dbReference>